<keyword evidence="5" id="KW-0249">Electron transport</keyword>
<dbReference type="Proteomes" id="UP001281410">
    <property type="component" value="Unassembled WGS sequence"/>
</dbReference>
<evidence type="ECO:0000259" key="11">
    <source>
        <dbReference type="PROSITE" id="PS50836"/>
    </source>
</evidence>
<accession>A0AAD9ZNQ4</accession>
<feature type="binding site" description="axial binding residue" evidence="8">
    <location>
        <position position="278"/>
    </location>
    <ligand>
        <name>heme b</name>
        <dbReference type="ChEBI" id="CHEBI:60344"/>
        <label>1</label>
    </ligand>
    <ligandPart>
        <name>Fe</name>
        <dbReference type="ChEBI" id="CHEBI:18248"/>
    </ligandPart>
</feature>
<evidence type="ECO:0000256" key="6">
    <source>
        <dbReference type="ARBA" id="ARBA00022989"/>
    </source>
</evidence>
<dbReference type="InterPro" id="IPR045266">
    <property type="entry name" value="DOH_DOMON"/>
</dbReference>
<evidence type="ECO:0000256" key="8">
    <source>
        <dbReference type="PIRSR" id="PIRSR037471-1"/>
    </source>
</evidence>
<gene>
    <name evidence="13" type="ORF">Dsin_031905</name>
</gene>
<evidence type="ECO:0000256" key="3">
    <source>
        <dbReference type="ARBA" id="ARBA00022692"/>
    </source>
</evidence>
<dbReference type="GO" id="GO:0016020">
    <property type="term" value="C:membrane"/>
    <property type="evidence" value="ECO:0007669"/>
    <property type="project" value="UniProtKB-SubCell"/>
</dbReference>
<dbReference type="PANTHER" id="PTHR23130">
    <property type="entry name" value="CYTOCHROME B561 AND DOMON DOMAIN-CONTAINING PROTEIN"/>
    <property type="match status" value="1"/>
</dbReference>
<feature type="transmembrane region" description="Helical" evidence="9">
    <location>
        <begin position="214"/>
        <end position="232"/>
    </location>
</feature>
<comment type="subcellular location">
    <subcellularLocation>
        <location evidence="1">Membrane</location>
    </subcellularLocation>
</comment>
<dbReference type="PANTHER" id="PTHR23130:SF171">
    <property type="entry name" value="OS01G0895300 PROTEIN"/>
    <property type="match status" value="1"/>
</dbReference>
<reference evidence="13" key="1">
    <citation type="journal article" date="2023" name="Plant J.">
        <title>Genome sequences and population genomics provide insights into the demographic history, inbreeding, and mutation load of two 'living fossil' tree species of Dipteronia.</title>
        <authorList>
            <person name="Feng Y."/>
            <person name="Comes H.P."/>
            <person name="Chen J."/>
            <person name="Zhu S."/>
            <person name="Lu R."/>
            <person name="Zhang X."/>
            <person name="Li P."/>
            <person name="Qiu J."/>
            <person name="Olsen K.M."/>
            <person name="Qiu Y."/>
        </authorList>
    </citation>
    <scope>NUCLEOTIDE SEQUENCE</scope>
    <source>
        <strain evidence="13">NBL</strain>
    </source>
</reference>
<evidence type="ECO:0000256" key="2">
    <source>
        <dbReference type="ARBA" id="ARBA00022448"/>
    </source>
</evidence>
<evidence type="ECO:0000256" key="9">
    <source>
        <dbReference type="SAM" id="Phobius"/>
    </source>
</evidence>
<dbReference type="PROSITE" id="PS50836">
    <property type="entry name" value="DOMON"/>
    <property type="match status" value="1"/>
</dbReference>
<evidence type="ECO:0000256" key="5">
    <source>
        <dbReference type="ARBA" id="ARBA00022982"/>
    </source>
</evidence>
<dbReference type="InterPro" id="IPR006593">
    <property type="entry name" value="Cyt_b561/ferric_Rdtase_TM"/>
</dbReference>
<feature type="chain" id="PRO_5042064095" description="Cytochrome b561 and DOMON domain-containing protein" evidence="10">
    <location>
        <begin position="28"/>
        <end position="368"/>
    </location>
</feature>
<dbReference type="CDD" id="cd08760">
    <property type="entry name" value="Cyt_b561_FRRS1_like"/>
    <property type="match status" value="1"/>
</dbReference>
<sequence>MTMMKNKASSVSIVFFITTILFRLVNSQQTDSCSSNLNINGLPFDSTSLSCAPVWAPNNFILRYARTSSNLWSFVLSAPAANSYVAMGFSSNGEMVGSSAIVGWISSDQTGIIKQYLLSGRTPGQVLPNQGNLNISSSMVISQSARIYLIFQLNTAEQPTSRLIYAVGQDGFLPSASTSTLSKHSDMATTTLNYVTGQTRTQGTPYARLRKSHGLLNMLGWGILMIIGAIVARHLKHMDPLWFYCHISIQSLGFLLGLSGVITGLVLNNKLNNDVSTHKSLGILILVLGCLQIMAFLARPNKESKVRKYWNWYHYTVGRILIIFAISNVFYGIHLGEKGTGWRAGYAVVISFLILFAIILEIRMRMRK</sequence>
<feature type="binding site" description="axial binding residue" evidence="8">
    <location>
        <position position="246"/>
    </location>
    <ligand>
        <name>heme b</name>
        <dbReference type="ChEBI" id="CHEBI:60344"/>
        <label>1</label>
    </ligand>
    <ligandPart>
        <name>Fe</name>
        <dbReference type="ChEBI" id="CHEBI:18248"/>
    </ligandPart>
</feature>
<keyword evidence="7 9" id="KW-0472">Membrane</keyword>
<dbReference type="SUPFAM" id="SSF49344">
    <property type="entry name" value="CBD9-like"/>
    <property type="match status" value="1"/>
</dbReference>
<dbReference type="PROSITE" id="PS50939">
    <property type="entry name" value="CYTOCHROME_B561"/>
    <property type="match status" value="1"/>
</dbReference>
<feature type="binding site" description="axial binding residue" evidence="8">
    <location>
        <position position="213"/>
    </location>
    <ligand>
        <name>heme b</name>
        <dbReference type="ChEBI" id="CHEBI:60344"/>
        <label>1</label>
    </ligand>
    <ligandPart>
        <name>Fe</name>
        <dbReference type="ChEBI" id="CHEBI:18248"/>
    </ligandPart>
</feature>
<keyword evidence="14" id="KW-1185">Reference proteome</keyword>
<keyword evidence="8" id="KW-0408">Iron</keyword>
<dbReference type="SMART" id="SM00665">
    <property type="entry name" value="B561"/>
    <property type="match status" value="1"/>
</dbReference>
<dbReference type="AlphaFoldDB" id="A0AAD9ZNQ4"/>
<feature type="signal peptide" evidence="10">
    <location>
        <begin position="1"/>
        <end position="27"/>
    </location>
</feature>
<dbReference type="Pfam" id="PF03188">
    <property type="entry name" value="Cytochrom_B561"/>
    <property type="match status" value="1"/>
</dbReference>
<dbReference type="InterPro" id="IPR005018">
    <property type="entry name" value="DOMON_domain"/>
</dbReference>
<feature type="binding site" description="axial binding residue" evidence="8">
    <location>
        <position position="314"/>
    </location>
    <ligand>
        <name>heme b</name>
        <dbReference type="ChEBI" id="CHEBI:60344"/>
        <label>1</label>
    </ligand>
    <ligandPart>
        <name>Fe</name>
        <dbReference type="ChEBI" id="CHEBI:18248"/>
    </ligandPart>
</feature>
<evidence type="ECO:0000259" key="12">
    <source>
        <dbReference type="PROSITE" id="PS50939"/>
    </source>
</evidence>
<dbReference type="InterPro" id="IPR017214">
    <property type="entry name" value="UCP037471"/>
</dbReference>
<dbReference type="SMART" id="SM00664">
    <property type="entry name" value="DoH"/>
    <property type="match status" value="1"/>
</dbReference>
<dbReference type="PIRSF" id="PIRSF037471">
    <property type="entry name" value="UCP037471"/>
    <property type="match status" value="1"/>
</dbReference>
<dbReference type="GO" id="GO:0046872">
    <property type="term" value="F:metal ion binding"/>
    <property type="evidence" value="ECO:0007669"/>
    <property type="project" value="UniProtKB-KW"/>
</dbReference>
<dbReference type="Gene3D" id="1.20.120.1770">
    <property type="match status" value="1"/>
</dbReference>
<evidence type="ECO:0000313" key="13">
    <source>
        <dbReference type="EMBL" id="KAK3184619.1"/>
    </source>
</evidence>
<keyword evidence="3 9" id="KW-0812">Transmembrane</keyword>
<keyword evidence="4 10" id="KW-0732">Signal</keyword>
<evidence type="ECO:0008006" key="15">
    <source>
        <dbReference type="Google" id="ProtNLM"/>
    </source>
</evidence>
<proteinExistence type="predicted"/>
<feature type="domain" description="DOMON" evidence="11">
    <location>
        <begin position="58"/>
        <end position="168"/>
    </location>
</feature>
<protein>
    <recommendedName>
        <fullName evidence="15">Cytochrome b561 and DOMON domain-containing protein</fullName>
    </recommendedName>
</protein>
<feature type="domain" description="Cytochrome b561" evidence="12">
    <location>
        <begin position="175"/>
        <end position="368"/>
    </location>
</feature>
<name>A0AAD9ZNQ4_9ROSI</name>
<evidence type="ECO:0000256" key="1">
    <source>
        <dbReference type="ARBA" id="ARBA00004370"/>
    </source>
</evidence>
<keyword evidence="2" id="KW-0813">Transport</keyword>
<feature type="transmembrane region" description="Helical" evidence="9">
    <location>
        <begin position="343"/>
        <end position="362"/>
    </location>
</feature>
<dbReference type="CDD" id="cd09631">
    <property type="entry name" value="DOMON_DOH"/>
    <property type="match status" value="1"/>
</dbReference>
<evidence type="ECO:0000313" key="14">
    <source>
        <dbReference type="Proteomes" id="UP001281410"/>
    </source>
</evidence>
<feature type="transmembrane region" description="Helical" evidence="9">
    <location>
        <begin position="279"/>
        <end position="298"/>
    </location>
</feature>
<comment type="caution">
    <text evidence="13">The sequence shown here is derived from an EMBL/GenBank/DDBJ whole genome shotgun (WGS) entry which is preliminary data.</text>
</comment>
<evidence type="ECO:0000256" key="4">
    <source>
        <dbReference type="ARBA" id="ARBA00022729"/>
    </source>
</evidence>
<keyword evidence="8" id="KW-0479">Metal-binding</keyword>
<keyword evidence="6 9" id="KW-1133">Transmembrane helix</keyword>
<feature type="transmembrane region" description="Helical" evidence="9">
    <location>
        <begin position="241"/>
        <end position="267"/>
    </location>
</feature>
<dbReference type="EMBL" id="JANJYJ010000010">
    <property type="protein sequence ID" value="KAK3184619.1"/>
    <property type="molecule type" value="Genomic_DNA"/>
</dbReference>
<feature type="transmembrane region" description="Helical" evidence="9">
    <location>
        <begin position="310"/>
        <end position="331"/>
    </location>
</feature>
<evidence type="ECO:0000256" key="10">
    <source>
        <dbReference type="SAM" id="SignalP"/>
    </source>
</evidence>
<organism evidence="13 14">
    <name type="scientific">Dipteronia sinensis</name>
    <dbReference type="NCBI Taxonomy" id="43782"/>
    <lineage>
        <taxon>Eukaryota</taxon>
        <taxon>Viridiplantae</taxon>
        <taxon>Streptophyta</taxon>
        <taxon>Embryophyta</taxon>
        <taxon>Tracheophyta</taxon>
        <taxon>Spermatophyta</taxon>
        <taxon>Magnoliopsida</taxon>
        <taxon>eudicotyledons</taxon>
        <taxon>Gunneridae</taxon>
        <taxon>Pentapetalae</taxon>
        <taxon>rosids</taxon>
        <taxon>malvids</taxon>
        <taxon>Sapindales</taxon>
        <taxon>Sapindaceae</taxon>
        <taxon>Hippocastanoideae</taxon>
        <taxon>Acereae</taxon>
        <taxon>Dipteronia</taxon>
    </lineage>
</organism>
<evidence type="ECO:0000256" key="7">
    <source>
        <dbReference type="ARBA" id="ARBA00023136"/>
    </source>
</evidence>